<dbReference type="InterPro" id="IPR008030">
    <property type="entry name" value="NmrA-like"/>
</dbReference>
<protein>
    <submittedName>
        <fullName evidence="2">SDR family oxidoreductase</fullName>
    </submittedName>
</protein>
<dbReference type="SUPFAM" id="SSF51735">
    <property type="entry name" value="NAD(P)-binding Rossmann-fold domains"/>
    <property type="match status" value="1"/>
</dbReference>
<dbReference type="Pfam" id="PF05368">
    <property type="entry name" value="NmrA"/>
    <property type="match status" value="1"/>
</dbReference>
<dbReference type="Gene3D" id="3.90.25.10">
    <property type="entry name" value="UDP-galactose 4-epimerase, domain 1"/>
    <property type="match status" value="1"/>
</dbReference>
<proteinExistence type="predicted"/>
<dbReference type="RefSeq" id="WP_193932839.1">
    <property type="nucleotide sequence ID" value="NZ_CAWPMZ010000070.1"/>
</dbReference>
<evidence type="ECO:0000313" key="2">
    <source>
        <dbReference type="EMBL" id="MBE9191714.1"/>
    </source>
</evidence>
<dbReference type="PANTHER" id="PTHR43162">
    <property type="match status" value="1"/>
</dbReference>
<keyword evidence="3" id="KW-1185">Reference proteome</keyword>
<dbReference type="Gene3D" id="3.40.50.720">
    <property type="entry name" value="NAD(P)-binding Rossmann-like Domain"/>
    <property type="match status" value="1"/>
</dbReference>
<evidence type="ECO:0000313" key="3">
    <source>
        <dbReference type="Proteomes" id="UP000651156"/>
    </source>
</evidence>
<gene>
    <name evidence="2" type="ORF">IQ230_15425</name>
</gene>
<accession>A0ABR9UTU4</accession>
<sequence length="283" mass="31843">MNSKILVTGATGNVGSEVVCLLHDRGYQIKAAVRDLKNIDDTLTPQVEYVIFDFQQQNTFSPALQGVSKLFLVRPPAIAQVKRYINPAIDAAIAAGVQHIVFLSLLGTEYNPIVPHAKIESYIKSVGISYTFLRASFFMQNLSTMHQEDIKHQEIFVPAGKGKTSFIDVRDIASVAVKALTEPGYNNQSYALTGDEALDYYQVADMFTRVLGKTVVYTNPSIFQFFTRMYKQGFSLQFIAVMIAIYTTARLGFAARITADLEQILHRKPIRMQQFIADYRECW</sequence>
<name>A0ABR9UTU4_9CHRO</name>
<organism evidence="2 3">
    <name type="scientific">Gloeocapsopsis crepidinum LEGE 06123</name>
    <dbReference type="NCBI Taxonomy" id="588587"/>
    <lineage>
        <taxon>Bacteria</taxon>
        <taxon>Bacillati</taxon>
        <taxon>Cyanobacteriota</taxon>
        <taxon>Cyanophyceae</taxon>
        <taxon>Oscillatoriophycideae</taxon>
        <taxon>Chroococcales</taxon>
        <taxon>Chroococcaceae</taxon>
        <taxon>Gloeocapsopsis</taxon>
    </lineage>
</organism>
<reference evidence="2 3" key="1">
    <citation type="submission" date="2020-10" db="EMBL/GenBank/DDBJ databases">
        <authorList>
            <person name="Castelo-Branco R."/>
            <person name="Eusebio N."/>
            <person name="Adriana R."/>
            <person name="Vieira A."/>
            <person name="Brugerolle De Fraissinette N."/>
            <person name="Rezende De Castro R."/>
            <person name="Schneider M.P."/>
            <person name="Vasconcelos V."/>
            <person name="Leao P.N."/>
        </authorList>
    </citation>
    <scope>NUCLEOTIDE SEQUENCE [LARGE SCALE GENOMIC DNA]</scope>
    <source>
        <strain evidence="2 3">LEGE 06123</strain>
    </source>
</reference>
<comment type="caution">
    <text evidence="2">The sequence shown here is derived from an EMBL/GenBank/DDBJ whole genome shotgun (WGS) entry which is preliminary data.</text>
</comment>
<evidence type="ECO:0000259" key="1">
    <source>
        <dbReference type="Pfam" id="PF05368"/>
    </source>
</evidence>
<dbReference type="CDD" id="cd05269">
    <property type="entry name" value="TMR_SDR_a"/>
    <property type="match status" value="1"/>
</dbReference>
<dbReference type="InterPro" id="IPR051604">
    <property type="entry name" value="Ergot_Alk_Oxidoreductase"/>
</dbReference>
<dbReference type="PANTHER" id="PTHR43162:SF1">
    <property type="entry name" value="PRESTALK A DIFFERENTIATION PROTEIN A"/>
    <property type="match status" value="1"/>
</dbReference>
<dbReference type="EMBL" id="JADEWN010000038">
    <property type="protein sequence ID" value="MBE9191714.1"/>
    <property type="molecule type" value="Genomic_DNA"/>
</dbReference>
<dbReference type="InterPro" id="IPR036291">
    <property type="entry name" value="NAD(P)-bd_dom_sf"/>
</dbReference>
<feature type="domain" description="NmrA-like" evidence="1">
    <location>
        <begin position="1"/>
        <end position="239"/>
    </location>
</feature>
<dbReference type="Proteomes" id="UP000651156">
    <property type="component" value="Unassembled WGS sequence"/>
</dbReference>